<evidence type="ECO:0000256" key="3">
    <source>
        <dbReference type="ARBA" id="ARBA00008545"/>
    </source>
</evidence>
<evidence type="ECO:0000256" key="1">
    <source>
        <dbReference type="ARBA" id="ARBA00001936"/>
    </source>
</evidence>
<evidence type="ECO:0000313" key="21">
    <source>
        <dbReference type="EMBL" id="QTE03574.1"/>
    </source>
</evidence>
<dbReference type="Gene3D" id="3.40.50.300">
    <property type="entry name" value="P-loop containing nucleotide triphosphate hydrolases"/>
    <property type="match status" value="1"/>
</dbReference>
<dbReference type="InterPro" id="IPR000605">
    <property type="entry name" value="Helicase_SF3_ssDNA/RNA_vir"/>
</dbReference>
<dbReference type="GO" id="GO:0016787">
    <property type="term" value="F:hydrolase activity"/>
    <property type="evidence" value="ECO:0007669"/>
    <property type="project" value="UniProtKB-KW"/>
</dbReference>
<accession>A0A8A4XCT2</accession>
<evidence type="ECO:0000256" key="5">
    <source>
        <dbReference type="ARBA" id="ARBA00022562"/>
    </source>
</evidence>
<dbReference type="GO" id="GO:0003723">
    <property type="term" value="F:RNA binding"/>
    <property type="evidence" value="ECO:0007669"/>
    <property type="project" value="InterPro"/>
</dbReference>
<protein>
    <recommendedName>
        <fullName evidence="4">Replication-associated protein</fullName>
    </recommendedName>
    <alternativeName>
        <fullName evidence="17">ATP-dependent helicase Rep</fullName>
    </alternativeName>
    <alternativeName>
        <fullName evidence="18">RepP</fullName>
    </alternativeName>
</protein>
<evidence type="ECO:0000256" key="16">
    <source>
        <dbReference type="ARBA" id="ARBA00023268"/>
    </source>
</evidence>
<dbReference type="SUPFAM" id="SSF52540">
    <property type="entry name" value="P-loop containing nucleoside triphosphate hydrolases"/>
    <property type="match status" value="1"/>
</dbReference>
<evidence type="ECO:0000256" key="6">
    <source>
        <dbReference type="ARBA" id="ARBA00022679"/>
    </source>
</evidence>
<dbReference type="GO" id="GO:0006260">
    <property type="term" value="P:DNA replication"/>
    <property type="evidence" value="ECO:0007669"/>
    <property type="project" value="UniProtKB-KW"/>
</dbReference>
<evidence type="ECO:0000256" key="18">
    <source>
        <dbReference type="ARBA" id="ARBA00032243"/>
    </source>
</evidence>
<evidence type="ECO:0000256" key="10">
    <source>
        <dbReference type="ARBA" id="ARBA00022723"/>
    </source>
</evidence>
<evidence type="ECO:0000256" key="7">
    <source>
        <dbReference type="ARBA" id="ARBA00022695"/>
    </source>
</evidence>
<evidence type="ECO:0000256" key="12">
    <source>
        <dbReference type="ARBA" id="ARBA00022759"/>
    </source>
</evidence>
<keyword evidence="15" id="KW-0238">DNA-binding</keyword>
<evidence type="ECO:0000256" key="8">
    <source>
        <dbReference type="ARBA" id="ARBA00022705"/>
    </source>
</evidence>
<dbReference type="Pfam" id="PF00910">
    <property type="entry name" value="RNA_helicase"/>
    <property type="match status" value="1"/>
</dbReference>
<dbReference type="GO" id="GO:0004519">
    <property type="term" value="F:endonuclease activity"/>
    <property type="evidence" value="ECO:0007669"/>
    <property type="project" value="UniProtKB-KW"/>
</dbReference>
<dbReference type="GO" id="GO:0000166">
    <property type="term" value="F:nucleotide binding"/>
    <property type="evidence" value="ECO:0007669"/>
    <property type="project" value="UniProtKB-KW"/>
</dbReference>
<evidence type="ECO:0000256" key="15">
    <source>
        <dbReference type="ARBA" id="ARBA00023125"/>
    </source>
</evidence>
<evidence type="ECO:0000259" key="20">
    <source>
        <dbReference type="PROSITE" id="PS52020"/>
    </source>
</evidence>
<keyword evidence="11" id="KW-0547">Nucleotide-binding</keyword>
<keyword evidence="14" id="KW-0190">Covalent protein-DNA linkage</keyword>
<keyword evidence="12" id="KW-0255">Endonuclease</keyword>
<name>A0A8A4XCT2_9VIRU</name>
<keyword evidence="7" id="KW-0548">Nucleotidyltransferase</keyword>
<keyword evidence="13" id="KW-0378">Hydrolase</keyword>
<evidence type="ECO:0000256" key="14">
    <source>
        <dbReference type="ARBA" id="ARBA00023124"/>
    </source>
</evidence>
<dbReference type="InterPro" id="IPR049912">
    <property type="entry name" value="CRESS_DNA_REP"/>
</dbReference>
<dbReference type="GO" id="GO:0016779">
    <property type="term" value="F:nucleotidyltransferase activity"/>
    <property type="evidence" value="ECO:0007669"/>
    <property type="project" value="UniProtKB-KW"/>
</dbReference>
<comment type="subcellular location">
    <subcellularLocation>
        <location evidence="2">Host nucleus</location>
    </subcellularLocation>
</comment>
<evidence type="ECO:0000256" key="2">
    <source>
        <dbReference type="ARBA" id="ARBA00004147"/>
    </source>
</evidence>
<reference evidence="21" key="1">
    <citation type="submission" date="2020-10" db="EMBL/GenBank/DDBJ databases">
        <title>CRESS DNA virus dark matter in the feces of wild birds.</title>
        <authorList>
            <person name="Yang S."/>
            <person name="Zhang W."/>
        </authorList>
    </citation>
    <scope>NUCLEOTIDE SEQUENCE</scope>
    <source>
        <strain evidence="21">Rfb198cir7</strain>
    </source>
</reference>
<evidence type="ECO:0000256" key="9">
    <source>
        <dbReference type="ARBA" id="ARBA00022722"/>
    </source>
</evidence>
<comment type="catalytic activity">
    <reaction evidence="19">
        <text>ATP + H2O = ADP + phosphate + H(+)</text>
        <dbReference type="Rhea" id="RHEA:13065"/>
        <dbReference type="ChEBI" id="CHEBI:15377"/>
        <dbReference type="ChEBI" id="CHEBI:15378"/>
        <dbReference type="ChEBI" id="CHEBI:30616"/>
        <dbReference type="ChEBI" id="CHEBI:43474"/>
        <dbReference type="ChEBI" id="CHEBI:456216"/>
    </reaction>
</comment>
<keyword evidence="9" id="KW-0540">Nuclease</keyword>
<keyword evidence="8" id="KW-0235">DNA replication</keyword>
<proteinExistence type="inferred from homology"/>
<sequence>MSDNLSDIDSRSRNWVFTLNGYTEHDALHLCDQSARGYRGIVFSEQLGLESGIPHLQGAVRFEHARVGHLVKKMFSDELDDCGERSSDRVHVAPMRGSWRQAVNYCCEPETLNGLIYMEGDVDFKQGKRTDLEQFAQACLTLDRSALIDEYPSYVLRYPRGSAELSSYRLESASRAWRHLTCFAIYGSAGVGKTRVAMELPGGVYKLNRSTSQTIWFDGYHDQRVLVIDDFYGWIPYSSLLSLLDGYQCRLDVKGGHAYAAWTTVVITSNLTPEQWYPRIGFPAALARRISHRIPCGPSTTLEALRASVYVRPVFDEEIDP</sequence>
<dbReference type="GO" id="GO:0046872">
    <property type="term" value="F:metal ion binding"/>
    <property type="evidence" value="ECO:0007669"/>
    <property type="project" value="UniProtKB-KW"/>
</dbReference>
<evidence type="ECO:0000256" key="17">
    <source>
        <dbReference type="ARBA" id="ARBA00030754"/>
    </source>
</evidence>
<evidence type="ECO:0000256" key="4">
    <source>
        <dbReference type="ARBA" id="ARBA00014531"/>
    </source>
</evidence>
<dbReference type="GO" id="GO:0042025">
    <property type="term" value="C:host cell nucleus"/>
    <property type="evidence" value="ECO:0007669"/>
    <property type="project" value="UniProtKB-SubCell"/>
</dbReference>
<comment type="cofactor">
    <cofactor evidence="1">
        <name>Mn(2+)</name>
        <dbReference type="ChEBI" id="CHEBI:29035"/>
    </cofactor>
</comment>
<feature type="domain" description="CRESS-DNA virus Rep endonuclease" evidence="20">
    <location>
        <begin position="9"/>
        <end position="122"/>
    </location>
</feature>
<dbReference type="EMBL" id="MW182884">
    <property type="protein sequence ID" value="QTE03574.1"/>
    <property type="molecule type" value="Genomic_DNA"/>
</dbReference>
<dbReference type="InterPro" id="IPR027417">
    <property type="entry name" value="P-loop_NTPase"/>
</dbReference>
<keyword evidence="10" id="KW-0479">Metal-binding</keyword>
<dbReference type="GO" id="GO:0003677">
    <property type="term" value="F:DNA binding"/>
    <property type="evidence" value="ECO:0007669"/>
    <property type="project" value="UniProtKB-KW"/>
</dbReference>
<dbReference type="GO" id="GO:0003724">
    <property type="term" value="F:RNA helicase activity"/>
    <property type="evidence" value="ECO:0007669"/>
    <property type="project" value="InterPro"/>
</dbReference>
<keyword evidence="16" id="KW-0511">Multifunctional enzyme</keyword>
<evidence type="ECO:0000256" key="13">
    <source>
        <dbReference type="ARBA" id="ARBA00022801"/>
    </source>
</evidence>
<keyword evidence="6" id="KW-0808">Transferase</keyword>
<evidence type="ECO:0000256" key="11">
    <source>
        <dbReference type="ARBA" id="ARBA00022741"/>
    </source>
</evidence>
<evidence type="ECO:0000256" key="19">
    <source>
        <dbReference type="ARBA" id="ARBA00049360"/>
    </source>
</evidence>
<organism evidence="21">
    <name type="scientific">Tarsiger cyanurus CRESS-DNA-virus sp</name>
    <dbReference type="NCBI Taxonomy" id="2815060"/>
    <lineage>
        <taxon>Viruses</taxon>
        <taxon>Monodnaviria</taxon>
        <taxon>Shotokuvirae</taxon>
        <taxon>Cressdnaviricota</taxon>
    </lineage>
</organism>
<comment type="similarity">
    <text evidence="3">Belongs to the nanoviruses/circoviruses replication-associated protein family.</text>
</comment>
<dbReference type="Gene3D" id="3.40.1310.20">
    <property type="match status" value="1"/>
</dbReference>
<keyword evidence="5" id="KW-1048">Host nucleus</keyword>
<dbReference type="PROSITE" id="PS52020">
    <property type="entry name" value="CRESS_DNA_REP"/>
    <property type="match status" value="1"/>
</dbReference>